<keyword evidence="5" id="KW-1133">Transmembrane helix</keyword>
<sequence length="621" mass="66718">MKKIFDYIKLHKMYSVIILVILFLVVYFAWGKIFSTTAVVRYVTAQAEKGTLLSSITGTGQVSTLNQLNIKPLASGIVKSVNVKAGDIVKANQILLTLDQSKAYFTLSQAQSAVASAQANYNALMNVPQKDLNTFLNAVKSAELDLAKTKNDSNSSIIVAENTVVTAQQNLKLAVGGENSDIVNSAYQDAVFYLNNLSVKLHDTLNEVDSILGIDNPLINDSFEQILSTLDESKLTIANRDYYPAKDTTIIVQKTANSLTINSSHSEVDQTLVLAGDALQKMSDLLTTMTDMLNATPAVGNLTQTELDSLKSSISSARTTINSQYTSLLSQKESLTDAKNSYTNYQIAYDKAVRDLATAKLNAEVSINTKEVALQTAKDNLNEKQNPSEDDIRITQTKLASAQNQLASAVEDYNNMIIRAPFEGEVAEISVLRGDQIGESTSVATLITEQKIVEIPLNEVDIAKIKLGQKASLNFDAFSDLTITGQVIEIDTLSTVSQGVVSYNIKIAFDVQDERVKPGMSVSASIILSSKPDVLLVPTGAVKTQNGANYVEVLVNNLPVQKNVEIGEEGDTMTEILSGLTEGEEIITQKITTSATTVSAGTPAFGGGNSALRTLGGGGGR</sequence>
<evidence type="ECO:0000259" key="8">
    <source>
        <dbReference type="Pfam" id="PF25990"/>
    </source>
</evidence>
<evidence type="ECO:0000313" key="10">
    <source>
        <dbReference type="Proteomes" id="UP000034849"/>
    </source>
</evidence>
<dbReference type="GO" id="GO:0022857">
    <property type="term" value="F:transmembrane transporter activity"/>
    <property type="evidence" value="ECO:0007669"/>
    <property type="project" value="InterPro"/>
</dbReference>
<dbReference type="Proteomes" id="UP000034849">
    <property type="component" value="Unassembled WGS sequence"/>
</dbReference>
<dbReference type="Gene3D" id="1.10.287.470">
    <property type="entry name" value="Helix hairpin bin"/>
    <property type="match status" value="1"/>
</dbReference>
<dbReference type="GO" id="GO:0016020">
    <property type="term" value="C:membrane"/>
    <property type="evidence" value="ECO:0007669"/>
    <property type="project" value="InterPro"/>
</dbReference>
<evidence type="ECO:0000256" key="5">
    <source>
        <dbReference type="SAM" id="Phobius"/>
    </source>
</evidence>
<comment type="similarity">
    <text evidence="2">Belongs to the membrane fusion protein (MFP) (TC 8.A.1) family.</text>
</comment>
<evidence type="ECO:0000256" key="4">
    <source>
        <dbReference type="SAM" id="Coils"/>
    </source>
</evidence>
<dbReference type="InterPro" id="IPR050465">
    <property type="entry name" value="UPF0194_transport"/>
</dbReference>
<feature type="coiled-coil region" evidence="4">
    <location>
        <begin position="392"/>
        <end position="419"/>
    </location>
</feature>
<evidence type="ECO:0000313" key="9">
    <source>
        <dbReference type="EMBL" id="KKQ27865.1"/>
    </source>
</evidence>
<name>A0A0G0GNX6_9BACT</name>
<comment type="caution">
    <text evidence="9">The sequence shown here is derived from an EMBL/GenBank/DDBJ whole genome shotgun (WGS) entry which is preliminary data.</text>
</comment>
<keyword evidence="5" id="KW-0812">Transmembrane</keyword>
<organism evidence="9 10">
    <name type="scientific">Candidatus Magasanikbacteria bacterium GW2011_GWC2_37_14</name>
    <dbReference type="NCBI Taxonomy" id="1619046"/>
    <lineage>
        <taxon>Bacteria</taxon>
        <taxon>Candidatus Magasanikiibacteriota</taxon>
    </lineage>
</organism>
<dbReference type="Gene3D" id="2.40.30.170">
    <property type="match status" value="1"/>
</dbReference>
<dbReference type="STRING" id="1619046.US42_C0004G0004"/>
<gene>
    <name evidence="9" type="ORF">US42_C0004G0004</name>
</gene>
<evidence type="ECO:0000256" key="1">
    <source>
        <dbReference type="ARBA" id="ARBA00004196"/>
    </source>
</evidence>
<dbReference type="PANTHER" id="PTHR32347">
    <property type="entry name" value="EFFLUX SYSTEM COMPONENT YKNX-RELATED"/>
    <property type="match status" value="1"/>
</dbReference>
<dbReference type="InterPro" id="IPR058636">
    <property type="entry name" value="Beta-barrel_YknX"/>
</dbReference>
<dbReference type="Pfam" id="PF25990">
    <property type="entry name" value="Beta-barrel_YknX"/>
    <property type="match status" value="1"/>
</dbReference>
<feature type="domain" description="YknX-like beta-barrel" evidence="8">
    <location>
        <begin position="453"/>
        <end position="526"/>
    </location>
</feature>
<feature type="domain" description="Multidrug resistance protein MdtA-like barrel-sandwich hybrid" evidence="6">
    <location>
        <begin position="67"/>
        <end position="445"/>
    </location>
</feature>
<protein>
    <submittedName>
        <fullName evidence="9">Efflux transporter, RND family, MFP subunit</fullName>
    </submittedName>
</protein>
<evidence type="ECO:0000256" key="2">
    <source>
        <dbReference type="ARBA" id="ARBA00009477"/>
    </source>
</evidence>
<dbReference type="Gene3D" id="2.40.50.100">
    <property type="match status" value="1"/>
</dbReference>
<dbReference type="Pfam" id="PF25967">
    <property type="entry name" value="RND-MFP_C"/>
    <property type="match status" value="1"/>
</dbReference>
<dbReference type="Pfam" id="PF25917">
    <property type="entry name" value="BSH_RND"/>
    <property type="match status" value="1"/>
</dbReference>
<dbReference type="SUPFAM" id="SSF111369">
    <property type="entry name" value="HlyD-like secretion proteins"/>
    <property type="match status" value="2"/>
</dbReference>
<feature type="transmembrane region" description="Helical" evidence="5">
    <location>
        <begin position="12"/>
        <end position="30"/>
    </location>
</feature>
<accession>A0A0G0GNX6</accession>
<dbReference type="EMBL" id="LBSX01000004">
    <property type="protein sequence ID" value="KKQ27865.1"/>
    <property type="molecule type" value="Genomic_DNA"/>
</dbReference>
<comment type="subcellular location">
    <subcellularLocation>
        <location evidence="1">Cell envelope</location>
    </subcellularLocation>
</comment>
<reference evidence="9 10" key="1">
    <citation type="journal article" date="2015" name="Nature">
        <title>rRNA introns, odd ribosomes, and small enigmatic genomes across a large radiation of phyla.</title>
        <authorList>
            <person name="Brown C.T."/>
            <person name="Hug L.A."/>
            <person name="Thomas B.C."/>
            <person name="Sharon I."/>
            <person name="Castelle C.J."/>
            <person name="Singh A."/>
            <person name="Wilkins M.J."/>
            <person name="Williams K.H."/>
            <person name="Banfield J.F."/>
        </authorList>
    </citation>
    <scope>NUCLEOTIDE SEQUENCE [LARGE SCALE GENOMIC DNA]</scope>
</reference>
<evidence type="ECO:0000259" key="7">
    <source>
        <dbReference type="Pfam" id="PF25967"/>
    </source>
</evidence>
<keyword evidence="3 4" id="KW-0175">Coiled coil</keyword>
<proteinExistence type="inferred from homology"/>
<dbReference type="AlphaFoldDB" id="A0A0G0GNX6"/>
<dbReference type="Gene3D" id="6.20.50.140">
    <property type="match status" value="1"/>
</dbReference>
<keyword evidence="5" id="KW-0472">Membrane</keyword>
<dbReference type="InterPro" id="IPR006143">
    <property type="entry name" value="RND_pump_MFP"/>
</dbReference>
<evidence type="ECO:0000259" key="6">
    <source>
        <dbReference type="Pfam" id="PF25917"/>
    </source>
</evidence>
<dbReference type="InterPro" id="IPR058625">
    <property type="entry name" value="MdtA-like_BSH"/>
</dbReference>
<dbReference type="GO" id="GO:0030313">
    <property type="term" value="C:cell envelope"/>
    <property type="evidence" value="ECO:0007669"/>
    <property type="project" value="UniProtKB-SubCell"/>
</dbReference>
<dbReference type="InterPro" id="IPR058627">
    <property type="entry name" value="MdtA-like_C"/>
</dbReference>
<dbReference type="NCBIfam" id="TIGR01730">
    <property type="entry name" value="RND_mfp"/>
    <property type="match status" value="1"/>
</dbReference>
<evidence type="ECO:0000256" key="3">
    <source>
        <dbReference type="ARBA" id="ARBA00023054"/>
    </source>
</evidence>
<feature type="domain" description="Multidrug resistance protein MdtA-like C-terminal permuted SH3" evidence="7">
    <location>
        <begin position="533"/>
        <end position="591"/>
    </location>
</feature>